<feature type="domain" description="Laminin IV type A" evidence="14">
    <location>
        <begin position="508"/>
        <end position="696"/>
    </location>
</feature>
<feature type="domain" description="Laminin EGF-like" evidence="13">
    <location>
        <begin position="1023"/>
        <end position="1068"/>
    </location>
</feature>
<feature type="disulfide bond" evidence="10">
    <location>
        <begin position="1504"/>
        <end position="1513"/>
    </location>
</feature>
<feature type="domain" description="Laminin IV type A" evidence="14">
    <location>
        <begin position="1158"/>
        <end position="1343"/>
    </location>
</feature>
<feature type="disulfide bond" evidence="10">
    <location>
        <begin position="1069"/>
        <end position="1081"/>
    </location>
</feature>
<feature type="disulfide bond" evidence="10">
    <location>
        <begin position="1485"/>
        <end position="1502"/>
    </location>
</feature>
<dbReference type="SUPFAM" id="SSF49785">
    <property type="entry name" value="Galactose-binding domain-like"/>
    <property type="match status" value="1"/>
</dbReference>
<dbReference type="Proteomes" id="UP000007875">
    <property type="component" value="Unassembled WGS sequence"/>
</dbReference>
<evidence type="ECO:0000313" key="16">
    <source>
        <dbReference type="Ensembl" id="ENSCSAVP00000017322.1"/>
    </source>
</evidence>
<feature type="disulfide bond" evidence="10">
    <location>
        <begin position="852"/>
        <end position="861"/>
    </location>
</feature>
<dbReference type="Pfam" id="PF24973">
    <property type="entry name" value="EGF_LMN_ATRN"/>
    <property type="match status" value="2"/>
</dbReference>
<dbReference type="InterPro" id="IPR056863">
    <property type="entry name" value="LMN_ATRN_NET-like_EGF"/>
</dbReference>
<evidence type="ECO:0000256" key="5">
    <source>
        <dbReference type="ARBA" id="ARBA00022737"/>
    </source>
</evidence>
<feature type="region of interest" description="Disordered" evidence="11">
    <location>
        <begin position="517"/>
        <end position="539"/>
    </location>
</feature>
<dbReference type="STRING" id="51511.ENSCSAVP00000017322"/>
<feature type="disulfide bond" evidence="10">
    <location>
        <begin position="883"/>
        <end position="900"/>
    </location>
</feature>
<dbReference type="GO" id="GO:0009887">
    <property type="term" value="P:animal organ morphogenesis"/>
    <property type="evidence" value="ECO:0007669"/>
    <property type="project" value="TreeGrafter"/>
</dbReference>
<evidence type="ECO:0000256" key="9">
    <source>
        <dbReference type="ARBA" id="ARBA00023292"/>
    </source>
</evidence>
<dbReference type="FunFam" id="2.60.120.260:FF:000017">
    <property type="entry name" value="Laminin subunit alpha 2"/>
    <property type="match status" value="1"/>
</dbReference>
<evidence type="ECO:0000313" key="17">
    <source>
        <dbReference type="Proteomes" id="UP000007875"/>
    </source>
</evidence>
<dbReference type="FunFam" id="2.10.25.10:FF:000033">
    <property type="entry name" value="Laminin subunit alpha 2"/>
    <property type="match status" value="2"/>
</dbReference>
<reference evidence="17" key="1">
    <citation type="submission" date="2003-08" db="EMBL/GenBank/DDBJ databases">
        <authorList>
            <person name="Birren B."/>
            <person name="Nusbaum C."/>
            <person name="Abebe A."/>
            <person name="Abouelleil A."/>
            <person name="Adekoya E."/>
            <person name="Ait-zahra M."/>
            <person name="Allen N."/>
            <person name="Allen T."/>
            <person name="An P."/>
            <person name="Anderson M."/>
            <person name="Anderson S."/>
            <person name="Arachchi H."/>
            <person name="Armbruster J."/>
            <person name="Bachantsang P."/>
            <person name="Baldwin J."/>
            <person name="Barry A."/>
            <person name="Bayul T."/>
            <person name="Blitshsteyn B."/>
            <person name="Bloom T."/>
            <person name="Blye J."/>
            <person name="Boguslavskiy L."/>
            <person name="Borowsky M."/>
            <person name="Boukhgalter B."/>
            <person name="Brunache A."/>
            <person name="Butler J."/>
            <person name="Calixte N."/>
            <person name="Calvo S."/>
            <person name="Camarata J."/>
            <person name="Campo K."/>
            <person name="Chang J."/>
            <person name="Cheshatsang Y."/>
            <person name="Citroen M."/>
            <person name="Collymore A."/>
            <person name="Considine T."/>
            <person name="Cook A."/>
            <person name="Cooke P."/>
            <person name="Corum B."/>
            <person name="Cuomo C."/>
            <person name="David R."/>
            <person name="Dawoe T."/>
            <person name="Degray S."/>
            <person name="Dodge S."/>
            <person name="Dooley K."/>
            <person name="Dorje P."/>
            <person name="Dorjee K."/>
            <person name="Dorris L."/>
            <person name="Duffey N."/>
            <person name="Dupes A."/>
            <person name="Elkins T."/>
            <person name="Engels R."/>
            <person name="Erickson J."/>
            <person name="Farina A."/>
            <person name="Faro S."/>
            <person name="Ferreira P."/>
            <person name="Fischer H."/>
            <person name="Fitzgerald M."/>
            <person name="Foley K."/>
            <person name="Gage D."/>
            <person name="Galagan J."/>
            <person name="Gearin G."/>
            <person name="Gnerre S."/>
            <person name="Gnirke A."/>
            <person name="Goyette A."/>
            <person name="Graham J."/>
            <person name="Grandbois E."/>
            <person name="Gyaltsen K."/>
            <person name="Hafez N."/>
            <person name="Hagopian D."/>
            <person name="Hagos B."/>
            <person name="Hall J."/>
            <person name="Hatcher B."/>
            <person name="Heller A."/>
            <person name="Higgins H."/>
            <person name="Honan T."/>
            <person name="Horn A."/>
            <person name="Houde N."/>
            <person name="Hughes L."/>
            <person name="Hulme W."/>
            <person name="Husby E."/>
            <person name="Iliev I."/>
            <person name="Jaffe D."/>
            <person name="Jones C."/>
            <person name="Kamal M."/>
            <person name="Kamat A."/>
            <person name="Kamvysselis M."/>
            <person name="Karlsson E."/>
            <person name="Kells C."/>
            <person name="Kieu A."/>
            <person name="Kisner P."/>
            <person name="Kodira C."/>
            <person name="Kulbokas E."/>
            <person name="Labutti K."/>
            <person name="Lama D."/>
            <person name="Landers T."/>
            <person name="Leger J."/>
            <person name="Levine S."/>
            <person name="Lewis D."/>
            <person name="Lewis T."/>
            <person name="Lindblad-toh K."/>
            <person name="Liu X."/>
            <person name="Lokyitsang T."/>
            <person name="Lokyitsang Y."/>
            <person name="Lucien O."/>
            <person name="Lui A."/>
            <person name="Ma L.J."/>
            <person name="Mabbitt R."/>
            <person name="Macdonald J."/>
            <person name="Maclean C."/>
            <person name="Major J."/>
            <person name="Manning J."/>
            <person name="Marabella R."/>
            <person name="Maru K."/>
            <person name="Matthews C."/>
            <person name="Mauceli E."/>
            <person name="Mccarthy M."/>
            <person name="Mcdonough S."/>
            <person name="Mcghee T."/>
            <person name="Meldrim J."/>
            <person name="Meneus L."/>
            <person name="Mesirov J."/>
            <person name="Mihalev A."/>
            <person name="Mihova T."/>
            <person name="Mikkelsen T."/>
            <person name="Mlenga V."/>
            <person name="Moru K."/>
            <person name="Mozes J."/>
            <person name="Mulrain L."/>
            <person name="Munson G."/>
            <person name="Naylor J."/>
            <person name="Newes C."/>
            <person name="Nguyen C."/>
            <person name="Nguyen N."/>
            <person name="Nguyen T."/>
            <person name="Nicol R."/>
            <person name="Nielsen C."/>
            <person name="Nizzari M."/>
            <person name="Norbu C."/>
            <person name="Norbu N."/>
            <person name="O'donnell P."/>
            <person name="Okoawo O."/>
            <person name="O'leary S."/>
            <person name="Omotosho B."/>
            <person name="O'neill K."/>
            <person name="Osman S."/>
            <person name="Parker S."/>
            <person name="Perrin D."/>
            <person name="Phunkhang P."/>
            <person name="Piqani B."/>
            <person name="Purcell S."/>
            <person name="Rachupka T."/>
            <person name="Ramasamy U."/>
            <person name="Rameau R."/>
            <person name="Ray V."/>
            <person name="Raymond C."/>
            <person name="Retta R."/>
            <person name="Richardson S."/>
            <person name="Rise C."/>
            <person name="Rodriguez J."/>
            <person name="Rogers J."/>
            <person name="Rogov P."/>
            <person name="Rutman M."/>
            <person name="Schupbach R."/>
            <person name="Seaman C."/>
            <person name="Settipalli S."/>
            <person name="Sharpe T."/>
            <person name="Sheridan J."/>
            <person name="Sherpa N."/>
            <person name="Shi J."/>
            <person name="Smirnov S."/>
            <person name="Smith C."/>
            <person name="Sougnez C."/>
            <person name="Spencer B."/>
            <person name="Stalker J."/>
            <person name="Stange-thomann N."/>
            <person name="Stavropoulos S."/>
            <person name="Stetson K."/>
            <person name="Stone C."/>
            <person name="Stone S."/>
            <person name="Stubbs M."/>
            <person name="Talamas J."/>
            <person name="Tchuinga P."/>
            <person name="Tenzing P."/>
            <person name="Tesfaye S."/>
            <person name="Theodore J."/>
            <person name="Thoulutsang Y."/>
            <person name="Topham K."/>
            <person name="Towey S."/>
            <person name="Tsamla T."/>
            <person name="Tsomo N."/>
            <person name="Vallee D."/>
            <person name="Vassiliev H."/>
            <person name="Venkataraman V."/>
            <person name="Vinson J."/>
            <person name="Vo A."/>
            <person name="Wade C."/>
            <person name="Wang S."/>
            <person name="Wangchuk T."/>
            <person name="Wangdi T."/>
            <person name="Whittaker C."/>
            <person name="Wilkinson J."/>
            <person name="Wu Y."/>
            <person name="Wyman D."/>
            <person name="Yadav S."/>
            <person name="Yang S."/>
            <person name="Yang X."/>
            <person name="Yeager S."/>
            <person name="Yee E."/>
            <person name="Young G."/>
            <person name="Zainoun J."/>
            <person name="Zembeck L."/>
            <person name="Zimmer A."/>
            <person name="Zody M."/>
            <person name="Lander E."/>
        </authorList>
    </citation>
    <scope>NUCLEOTIDE SEQUENCE [LARGE SCALE GENOMIC DNA]</scope>
</reference>
<feature type="disulfide bond" evidence="10">
    <location>
        <begin position="1453"/>
        <end position="1462"/>
    </location>
</feature>
<dbReference type="Gene3D" id="2.60.120.260">
    <property type="entry name" value="Galactose-binding domain-like"/>
    <property type="match status" value="1"/>
</dbReference>
<dbReference type="InterPro" id="IPR000034">
    <property type="entry name" value="Laminin_IV"/>
</dbReference>
<evidence type="ECO:0000256" key="11">
    <source>
        <dbReference type="SAM" id="MobiDB-lite"/>
    </source>
</evidence>
<evidence type="ECO:0000256" key="3">
    <source>
        <dbReference type="ARBA" id="ARBA00022530"/>
    </source>
</evidence>
<dbReference type="Pfam" id="PF02210">
    <property type="entry name" value="Laminin_G_2"/>
    <property type="match status" value="1"/>
</dbReference>
<dbReference type="PRINTS" id="PR00011">
    <property type="entry name" value="EGFLAMININ"/>
</dbReference>
<keyword evidence="9 10" id="KW-0424">Laminin EGF-like domain</keyword>
<dbReference type="PROSITE" id="PS01248">
    <property type="entry name" value="EGF_LAM_1"/>
    <property type="match status" value="5"/>
</dbReference>
<dbReference type="InterPro" id="IPR050440">
    <property type="entry name" value="Laminin/Netrin_ECM"/>
</dbReference>
<evidence type="ECO:0008006" key="18">
    <source>
        <dbReference type="Google" id="ProtNLM"/>
    </source>
</evidence>
<evidence type="ECO:0000256" key="2">
    <source>
        <dbReference type="ARBA" id="ARBA00022525"/>
    </source>
</evidence>
<feature type="domain" description="Laminin EGF-like" evidence="13">
    <location>
        <begin position="1069"/>
        <end position="1126"/>
    </location>
</feature>
<reference evidence="16" key="3">
    <citation type="submission" date="2025-09" db="UniProtKB">
        <authorList>
            <consortium name="Ensembl"/>
        </authorList>
    </citation>
    <scope>IDENTIFICATION</scope>
</reference>
<dbReference type="Ensembl" id="ENSCSAVT00000017511.1">
    <property type="protein sequence ID" value="ENSCSAVP00000017322.1"/>
    <property type="gene ID" value="ENSCSAVG00000010201.1"/>
</dbReference>
<organism evidence="16 17">
    <name type="scientific">Ciona savignyi</name>
    <name type="common">Pacific transparent sea squirt</name>
    <dbReference type="NCBI Taxonomy" id="51511"/>
    <lineage>
        <taxon>Eukaryota</taxon>
        <taxon>Metazoa</taxon>
        <taxon>Chordata</taxon>
        <taxon>Tunicata</taxon>
        <taxon>Ascidiacea</taxon>
        <taxon>Phlebobranchia</taxon>
        <taxon>Cionidae</taxon>
        <taxon>Ciona</taxon>
    </lineage>
</organism>
<dbReference type="FunFam" id="2.10.25.10:FF:000069">
    <property type="entry name" value="Laminin subunit alpha 1"/>
    <property type="match status" value="1"/>
</dbReference>
<feature type="domain" description="Laminin N-terminal" evidence="15">
    <location>
        <begin position="1"/>
        <end position="250"/>
    </location>
</feature>
<feature type="disulfide bond" evidence="10">
    <location>
        <begin position="902"/>
        <end position="911"/>
    </location>
</feature>
<dbReference type="SUPFAM" id="SSF49899">
    <property type="entry name" value="Concanavalin A-like lectins/glucanases"/>
    <property type="match status" value="5"/>
</dbReference>
<keyword evidence="5" id="KW-0677">Repeat</keyword>
<evidence type="ECO:0000256" key="4">
    <source>
        <dbReference type="ARBA" id="ARBA00022729"/>
    </source>
</evidence>
<proteinExistence type="predicted"/>
<feature type="compositionally biased region" description="Basic and acidic residues" evidence="11">
    <location>
        <begin position="526"/>
        <end position="537"/>
    </location>
</feature>
<feature type="domain" description="Laminin EGF-like" evidence="13">
    <location>
        <begin position="881"/>
        <end position="929"/>
    </location>
</feature>
<feature type="domain" description="Laminin EGF-like" evidence="13">
    <location>
        <begin position="725"/>
        <end position="774"/>
    </location>
</feature>
<feature type="domain" description="Laminin G" evidence="12">
    <location>
        <begin position="2457"/>
        <end position="2641"/>
    </location>
</feature>
<keyword evidence="4" id="KW-0732">Signal</keyword>
<evidence type="ECO:0000259" key="13">
    <source>
        <dbReference type="PROSITE" id="PS50027"/>
    </source>
</evidence>
<feature type="disulfide bond" evidence="10">
    <location>
        <begin position="950"/>
        <end position="959"/>
    </location>
</feature>
<comment type="caution">
    <text evidence="10">Lacks conserved residue(s) required for the propagation of feature annotation.</text>
</comment>
<dbReference type="InterPro" id="IPR013320">
    <property type="entry name" value="ConA-like_dom_sf"/>
</dbReference>
<feature type="disulfide bond" evidence="10">
    <location>
        <begin position="881"/>
        <end position="893"/>
    </location>
</feature>
<feature type="disulfide bond" evidence="10">
    <location>
        <begin position="1025"/>
        <end position="1042"/>
    </location>
</feature>
<dbReference type="FunFam" id="2.10.25.10:FF:000242">
    <property type="entry name" value="Laminin subunit alpha 1"/>
    <property type="match status" value="1"/>
</dbReference>
<dbReference type="InterPro" id="IPR000742">
    <property type="entry name" value="EGF"/>
</dbReference>
<dbReference type="Pfam" id="PF00052">
    <property type="entry name" value="Laminin_B"/>
    <property type="match status" value="2"/>
</dbReference>
<evidence type="ECO:0000256" key="7">
    <source>
        <dbReference type="ARBA" id="ARBA00023157"/>
    </source>
</evidence>
<dbReference type="GeneTree" id="ENSGT00940000161177"/>
<feature type="region of interest" description="Disordered" evidence="11">
    <location>
        <begin position="2653"/>
        <end position="2683"/>
    </location>
</feature>
<dbReference type="FunFam" id="2.10.25.10:FF:000188">
    <property type="entry name" value="Laminin subunit gamma 2"/>
    <property type="match status" value="2"/>
</dbReference>
<dbReference type="Pfam" id="PF00053">
    <property type="entry name" value="EGF_laminin"/>
    <property type="match status" value="14"/>
</dbReference>
<dbReference type="PROSITE" id="PS50025">
    <property type="entry name" value="LAM_G_DOMAIN"/>
    <property type="match status" value="5"/>
</dbReference>
<dbReference type="Pfam" id="PF00054">
    <property type="entry name" value="Laminin_G_1"/>
    <property type="match status" value="4"/>
</dbReference>
<dbReference type="Pfam" id="PF00055">
    <property type="entry name" value="Laminin_N"/>
    <property type="match status" value="1"/>
</dbReference>
<feature type="disulfide bond" evidence="10">
    <location>
        <begin position="930"/>
        <end position="942"/>
    </location>
</feature>
<dbReference type="SMART" id="SM00180">
    <property type="entry name" value="EGF_Lam"/>
    <property type="match status" value="16"/>
</dbReference>
<reference evidence="16" key="2">
    <citation type="submission" date="2025-08" db="UniProtKB">
        <authorList>
            <consortium name="Ensembl"/>
        </authorList>
    </citation>
    <scope>IDENTIFICATION</scope>
</reference>
<feature type="domain" description="Laminin EGF-like" evidence="13">
    <location>
        <begin position="439"/>
        <end position="487"/>
    </location>
</feature>
<dbReference type="eggNOG" id="KOG1836">
    <property type="taxonomic scope" value="Eukaryota"/>
</dbReference>
<dbReference type="InterPro" id="IPR002049">
    <property type="entry name" value="LE_dom"/>
</dbReference>
<dbReference type="PANTHER" id="PTHR10574:SF436">
    <property type="entry name" value="LAMININ SUBUNIT ALPHA-2"/>
    <property type="match status" value="1"/>
</dbReference>
<evidence type="ECO:0000259" key="12">
    <source>
        <dbReference type="PROSITE" id="PS50025"/>
    </source>
</evidence>
<dbReference type="GO" id="GO:0005604">
    <property type="term" value="C:basement membrane"/>
    <property type="evidence" value="ECO:0007669"/>
    <property type="project" value="UniProtKB-SubCell"/>
</dbReference>
<dbReference type="PROSITE" id="PS51117">
    <property type="entry name" value="LAMININ_NTER"/>
    <property type="match status" value="1"/>
</dbReference>
<protein>
    <recommendedName>
        <fullName evidence="18">Laminin subunit alpha-2</fullName>
    </recommendedName>
</protein>
<evidence type="ECO:0000259" key="14">
    <source>
        <dbReference type="PROSITE" id="PS51115"/>
    </source>
</evidence>
<dbReference type="PROSITE" id="PS50027">
    <property type="entry name" value="EGF_LAM_2"/>
    <property type="match status" value="9"/>
</dbReference>
<dbReference type="InterPro" id="IPR010307">
    <property type="entry name" value="Laminin_dom_II"/>
</dbReference>
<dbReference type="SMART" id="SM00281">
    <property type="entry name" value="LamB"/>
    <property type="match status" value="2"/>
</dbReference>
<dbReference type="InterPro" id="IPR008211">
    <property type="entry name" value="Laminin_N"/>
</dbReference>
<dbReference type="SMART" id="SM00282">
    <property type="entry name" value="LamG"/>
    <property type="match status" value="5"/>
</dbReference>
<sequence>GLFPSVVNLASHAEITSNATCGERGPDKFCKLVQHVDRRTDRGQQCGICDQFSRNPSERHAVENAIDGRGDRWWQSPTIDQGYQYHRVTLTLDLKQVFQVAYVIIKAANSPRPGNWILEKSTDGVTWSPWQYFATSDRECLLKYGKVASQLGAPNYKTDSEVMCTTYFSRLNPFQNGEIHVSLINGRPSAENPSFELVDFTSARYIRLRLQKIRTLHGDLMTLSIGSTQNDPSVTRRYYYSIKDISIGGMCICYGHASTCPTNTQNGLFHCACEHNTVGFNCERCAPGFHQYKWMPGNNGFQCEECNCHGHATECYYDPAVNERGDSLNTRGEYIGGGVCVGCRDGTAGINCQSCVDGMYRPLDVEADSSHPCLPCNCNAYGGTRISDSGPYNCVKDIDHIDAENDLFPGSCYCKVGYTGQQCDKCAFGYTGFPYCEPCPCNTSGSLNIDPCIGDCACKEHVTGDNCNQCKVGFYNLQRNNPMGCDECFCNGATQSCVSSNLRWSTIHTNEGWEVRDQRGRRRTRPQIDPDLHEPYVEHGPTARELGTTMYYWSAPARYLGNKLNSYGGTLRYTVSYDILQGAQPMPIQANDIILDGNGRTVIYNHRGMLISPEIETEVALKLASSVFGSRDGWVNAESLQPVSKADMIAVLSNLRRILIRAVYSRNIGAVYRIHDVYMDSATPEGKGLPASSVEICHCPPGYTGYSCQDCATGYWRNGEQCFPCNCNHHSNICNKLNGACENCQHSTIGIHCERCKPGYYGNALNGTSEDCQRCSCPLATTSNNFSPTCRLDKTGDMMCLECAVGNSGKRCETCSDGYFGNPFAPGGSCQPCSCNGNSGACNQLNGVCKFCKGHTAGDHCERCEAAYYGDAILRKNCGPCECNPIGSLSRQCDFVTGQCPCRQDVYGRKCDACASNNYLSIEEKMCVPCDCNPIGSIMMQCRSDGSCVCRTGVVGKTCGICSTGYHSFGDGGCIECDCTHTNGHCNPATGECVCPANTHGEGCMNCVDGSYQWSLNNGCTLCNCSKAGSTSFTCDNITGQCPCKFEYTDKTCNRCRPGYYGYPNCKACNCLVDGTQASTCLNDGTCECSDDGQCLCKANVQGLHCDRCVAGAFGLSNENEVGCTTCFCGVTNQCQQATYYWGNPVRFLLQFAKARQSFETVFEVTNEIASRSTVGVADDIALLDSNTAVRAMRSGPYYWRLPPQFNGDRRLSYGGKLRYTIYFVSEFSTPPGMRPEASVIIQGGNLQTIKYSMEDPHIKQTRAYVVPMQEFGWAHLDSNKNVTRDEFSLILQNVNSILIKASYGFLMDQSRLSEVYLDVAVAGVTGRGDSATDLPPAYGIEECICPPGYSGLSCQNCMAGYMRVQREPNLGMCELCNCFNRSDSCDIFTGKCLNCIDKFVGHNCETCETGYYFSGNSCHKCECPGAGAINNFSPTCHSDGSDGIASYTCDACQIGYEGKHCERCADGYFGDPTVPGGFCAKCGCNVAGSLDGACDKVTGQCNCDEGIKGRICDRCSDKHVITTEGCRECNDECAGKLLLEIEEMVNRTNDVDIRDMFPPPWNRLIGARNVTAQLQNVFAPSFLYTLTDSSTVKLTTTLLSLTQPYIDLLLHRKLNYFVLQRRRAKVHGKTTFLLRPKSIFITAVSNMATRLLHGLQNGTAQDAADIYSKVDIKMNEMRARNINQYKEMADTELEFAKDMLELVYTNFTARANQTEPQAHLFNEELIKQVGEIETKFRHLQMELSNASTDIRVATTKNVLNSQTLRQTMGNIERINNMATMTNVTLDEAQKIVNAAIDLYNSTQAEVEAVTLHNNNILGSDLQGLQMSSVKSAVEHSAQLQEDARMMLEVYKNVSAFSYNQTEAASRWTNIIRLLVRANKTSKTAIKQGKAALSTATTDLGIRANESLLRNMAILNEVAELRNTVNGDRDLLRSLEDHLRSSNHSALNLTDQHNRLLSRIDKINAAPSLTSNELFTITRSSNKVLGEINKQLEGAQENVRLLGETELQVLQRSQIAKEVADNLDAVSEGMRSVSEAKERTTSKLERVQLASESVRANISNIRQLIEDARRKAGSIRVSVSSKGKCAMAYKPTITPGKTTEIVLTIQNSEPNNALLYLARPRQDYIVVELRDYKVTVTWDLGGGPGFVQNPLIIKADTENLRSSPDWRNQELNVTAYRESDKIATMTNVGGVSPGSYSMLDINNDDILFVGGILNTTEVHEAVMYRTFNGCMGEAFLQGRTVGLWNFREINNPEDCKGCIEIEVATDKEQTNLYSYYGRSYSVLRFNNHDSKRTQISIRLQSFSSEGLIVYTGSATHPDFYSIELNKGRIMLKLDLGNGVHNASTENQYNTGEWVQVTFRRFAGNSLLSIKTVNQSQENIWLRIQGSDESLNFTSGDVTCVGGFPSDRTIKADVTKISFVGCLKEFSQNNLLRSLKSTVVEDVARDSGVQTACPAEITRDIGISNKGFVELKPINLQPTSSISITFNTRNEDAVLLFATSDNRQLRRRRRQTDEAYYSMYVYDGFVHTALKLPGSPHIRLTSKFNIYNDGRDHTATLHRRRENITLQMNEDGDYVSEYLPRGADQTITVRRVFVGGIPAEFNSTKAVGTEKSLNGCVRDLMSNLLVNFKEAVQAKNSYFGTCAFVEFEPQPTLTSATPPNTFTSNSMNPPKPPRATTPNTQPPLSNDPAMVPKQPNMVMIGNFSAHFGLSRNSHVTFKLKKNIAKNFMSFRFTFDLKVRTLGRNGILVYAGHKTQVDFFALKVKEGIPIFQFDNGRGRGEADGSIRINDGKWHRIRLRRSRRKGFISVDGNKKTTSPKGANIMGVDNILYVGGLPESFNSKKIGQLSSMDACIKDLVLNRKRKLNLSKPRSAHKVDQCYKKMESGAFFNGKGYAIYSEKYRVGPRMLIEMEFRTWNPSGILLSINNRRSDGLGIELVNGSIYFRTDNGAGPFEAVYSDASTQHNTGRKVKFNLCDGRWHSLIANKDMNSLSLVVDGNAVPTVVSRATTNSADTKDPLYVGGIPDGTTNQQQVRTNQNLQGCIRNVRLKTTQVVRFDEIHESVGVYPNSCPKR</sequence>
<dbReference type="InParanoid" id="H2ZIA6"/>
<name>H2ZIA6_CIOSA</name>
<dbReference type="InterPro" id="IPR001791">
    <property type="entry name" value="Laminin_G"/>
</dbReference>
<feature type="domain" description="Laminin G" evidence="12">
    <location>
        <begin position="2703"/>
        <end position="2877"/>
    </location>
</feature>
<keyword evidence="8" id="KW-0325">Glycoprotein</keyword>
<dbReference type="SMART" id="SM00136">
    <property type="entry name" value="LamNT"/>
    <property type="match status" value="1"/>
</dbReference>
<feature type="disulfide bond" evidence="10">
    <location>
        <begin position="744"/>
        <end position="753"/>
    </location>
</feature>
<feature type="domain" description="Laminin EGF-like" evidence="13">
    <location>
        <begin position="1422"/>
        <end position="1482"/>
    </location>
</feature>
<keyword evidence="3" id="KW-0272">Extracellular matrix</keyword>
<comment type="subcellular location">
    <subcellularLocation>
        <location evidence="1">Secreted</location>
        <location evidence="1">Extracellular space</location>
        <location evidence="1">Extracellular matrix</location>
        <location evidence="1">Basement membrane</location>
    </subcellularLocation>
</comment>
<feature type="disulfide bond" evidence="10">
    <location>
        <begin position="458"/>
        <end position="467"/>
    </location>
</feature>
<feature type="disulfide bond" evidence="10">
    <location>
        <begin position="1023"/>
        <end position="1035"/>
    </location>
</feature>
<dbReference type="PANTHER" id="PTHR10574">
    <property type="entry name" value="NETRIN/LAMININ-RELATED"/>
    <property type="match status" value="1"/>
</dbReference>
<evidence type="ECO:0000256" key="1">
    <source>
        <dbReference type="ARBA" id="ARBA00004302"/>
    </source>
</evidence>
<dbReference type="FunFam" id="2.10.25.10:FF:000090">
    <property type="entry name" value="laminin subunit alpha"/>
    <property type="match status" value="1"/>
</dbReference>
<dbReference type="PROSITE" id="PS51115">
    <property type="entry name" value="LAMININ_IVA"/>
    <property type="match status" value="2"/>
</dbReference>
<dbReference type="OMA" id="SHSRINF"/>
<dbReference type="CDD" id="cd00055">
    <property type="entry name" value="EGF_Lam"/>
    <property type="match status" value="14"/>
</dbReference>
<dbReference type="Gene3D" id="2.170.300.10">
    <property type="entry name" value="Tie2 ligand-binding domain superfamily"/>
    <property type="match status" value="2"/>
</dbReference>
<feature type="disulfide bond" evidence="10">
    <location>
        <begin position="864"/>
        <end position="878"/>
    </location>
</feature>
<dbReference type="Gene3D" id="2.60.120.200">
    <property type="match status" value="5"/>
</dbReference>
<dbReference type="CDD" id="cd00110">
    <property type="entry name" value="LamG"/>
    <property type="match status" value="5"/>
</dbReference>
<feature type="domain" description="Laminin EGF-like" evidence="13">
    <location>
        <begin position="1483"/>
        <end position="1529"/>
    </location>
</feature>
<keyword evidence="17" id="KW-1185">Reference proteome</keyword>
<evidence type="ECO:0000259" key="15">
    <source>
        <dbReference type="PROSITE" id="PS51117"/>
    </source>
</evidence>
<keyword evidence="2" id="KW-0964">Secreted</keyword>
<dbReference type="FunFam" id="2.10.25.10:FF:000209">
    <property type="entry name" value="Laminin subunit alpha 5"/>
    <property type="match status" value="1"/>
</dbReference>
<keyword evidence="7 10" id="KW-1015">Disulfide bond</keyword>
<dbReference type="Gene3D" id="2.10.25.10">
    <property type="entry name" value="Laminin"/>
    <property type="match status" value="11"/>
</dbReference>
<evidence type="ECO:0000256" key="6">
    <source>
        <dbReference type="ARBA" id="ARBA00022869"/>
    </source>
</evidence>
<keyword evidence="6" id="KW-0084">Basement membrane</keyword>
<evidence type="ECO:0000256" key="8">
    <source>
        <dbReference type="ARBA" id="ARBA00023180"/>
    </source>
</evidence>
<feature type="compositionally biased region" description="Polar residues" evidence="11">
    <location>
        <begin position="2653"/>
        <end position="2667"/>
    </location>
</feature>
<accession>H2ZIA6</accession>
<dbReference type="SMART" id="SM00181">
    <property type="entry name" value="EGF"/>
    <property type="match status" value="8"/>
</dbReference>
<feature type="domain" description="Laminin EGF-like" evidence="13">
    <location>
        <begin position="930"/>
        <end position="976"/>
    </location>
</feature>
<feature type="domain" description="Laminin G" evidence="12">
    <location>
        <begin position="2882"/>
        <end position="3068"/>
    </location>
</feature>
<feature type="domain" description="Laminin G" evidence="12">
    <location>
        <begin position="2272"/>
        <end position="2452"/>
    </location>
</feature>
<feature type="disulfide bond" evidence="10">
    <location>
        <begin position="1483"/>
        <end position="1495"/>
    </location>
</feature>
<dbReference type="PROSITE" id="PS00022">
    <property type="entry name" value="EGF_1"/>
    <property type="match status" value="2"/>
</dbReference>
<dbReference type="Pfam" id="PF06009">
    <property type="entry name" value="Laminin_II"/>
    <property type="match status" value="1"/>
</dbReference>
<feature type="disulfide bond" evidence="10">
    <location>
        <begin position="1097"/>
        <end position="1106"/>
    </location>
</feature>
<feature type="domain" description="Laminin EGF-like" evidence="13">
    <location>
        <begin position="833"/>
        <end position="880"/>
    </location>
</feature>
<feature type="domain" description="Laminin G" evidence="12">
    <location>
        <begin position="2076"/>
        <end position="2258"/>
    </location>
</feature>
<dbReference type="SUPFAM" id="SSF57196">
    <property type="entry name" value="EGF/Laminin"/>
    <property type="match status" value="10"/>
</dbReference>
<dbReference type="InterPro" id="IPR008979">
    <property type="entry name" value="Galactose-bd-like_sf"/>
</dbReference>
<feature type="disulfide bond" evidence="10">
    <location>
        <begin position="1044"/>
        <end position="1053"/>
    </location>
</feature>
<evidence type="ECO:0000256" key="10">
    <source>
        <dbReference type="PROSITE-ProRule" id="PRU00460"/>
    </source>
</evidence>
<dbReference type="GO" id="GO:0007155">
    <property type="term" value="P:cell adhesion"/>
    <property type="evidence" value="ECO:0007669"/>
    <property type="project" value="InterPro"/>
</dbReference>
<dbReference type="GO" id="GO:0009888">
    <property type="term" value="P:tissue development"/>
    <property type="evidence" value="ECO:0007669"/>
    <property type="project" value="TreeGrafter"/>
</dbReference>